<protein>
    <recommendedName>
        <fullName evidence="1">Integrase core domain-containing protein</fullName>
    </recommendedName>
</protein>
<evidence type="ECO:0000313" key="3">
    <source>
        <dbReference type="Proteomes" id="UP000594262"/>
    </source>
</evidence>
<feature type="domain" description="Integrase core" evidence="1">
    <location>
        <begin position="129"/>
        <end position="310"/>
    </location>
</feature>
<dbReference type="GeneID" id="136802818"/>
<dbReference type="SUPFAM" id="SSF53098">
    <property type="entry name" value="Ribonuclease H-like"/>
    <property type="match status" value="1"/>
</dbReference>
<reference evidence="2" key="1">
    <citation type="submission" date="2021-01" db="UniProtKB">
        <authorList>
            <consortium name="EnsemblMetazoa"/>
        </authorList>
    </citation>
    <scope>IDENTIFICATION</scope>
</reference>
<dbReference type="RefSeq" id="XP_066915997.1">
    <property type="nucleotide sequence ID" value="XM_067059896.1"/>
</dbReference>
<evidence type="ECO:0000313" key="2">
    <source>
        <dbReference type="EnsemblMetazoa" id="CLYHEMP023875.1"/>
    </source>
</evidence>
<evidence type="ECO:0000259" key="1">
    <source>
        <dbReference type="Pfam" id="PF24764"/>
    </source>
</evidence>
<sequence>MEDTPLQIQHLGREEIITEYFNRGFSYSNILSFLAIHHNIVLSKRQLQRILKDQGLSRRVNKSNLNDVMDAIEREITESSSRNFGYRFMTQRLRSLGLVVDKETVRLCLKEMDPEGVLNRSRHRLNRRIYIARGPNYLWHLDGYDKLKPYGFCIHGAIDGFSRKILWLKVGTTNNDPSVVASYFLDTLVTLNALPRCVRADRGSENITLCGMQRFFRRNGIDSVAGKKSFLYGTSTSNQRIEAWWSFLKKARSSWWINFFRDLIAQGIYDPSLYLHKSCMQFCLMGIIQRELDETKVLWNSHHVRRVRNSECPSGKPDVLYFAQNFHDYKKLLNLNDVGICRELLNIRMQPNPPNNILQRCQQLVVENNLRIANSANEGVELFCSLMRLF</sequence>
<dbReference type="GO" id="GO:0003676">
    <property type="term" value="F:nucleic acid binding"/>
    <property type="evidence" value="ECO:0007669"/>
    <property type="project" value="InterPro"/>
</dbReference>
<keyword evidence="3" id="KW-1185">Reference proteome</keyword>
<dbReference type="Gene3D" id="3.30.420.10">
    <property type="entry name" value="Ribonuclease H-like superfamily/Ribonuclease H"/>
    <property type="match status" value="1"/>
</dbReference>
<dbReference type="InterPro" id="IPR036397">
    <property type="entry name" value="RNaseH_sf"/>
</dbReference>
<dbReference type="EnsemblMetazoa" id="CLYHEMT023875.1">
    <property type="protein sequence ID" value="CLYHEMP023875.1"/>
    <property type="gene ID" value="CLYHEMG023875"/>
</dbReference>
<dbReference type="Proteomes" id="UP000594262">
    <property type="component" value="Unplaced"/>
</dbReference>
<dbReference type="InterPro" id="IPR058913">
    <property type="entry name" value="Integrase_dom_put"/>
</dbReference>
<dbReference type="PANTHER" id="PTHR46791:SF13">
    <property type="entry name" value="CLR5 DOMAIN-CONTAINING PROTEIN"/>
    <property type="match status" value="1"/>
</dbReference>
<dbReference type="AlphaFoldDB" id="A0A7M5XIH4"/>
<organism evidence="2 3">
    <name type="scientific">Clytia hemisphaerica</name>
    <dbReference type="NCBI Taxonomy" id="252671"/>
    <lineage>
        <taxon>Eukaryota</taxon>
        <taxon>Metazoa</taxon>
        <taxon>Cnidaria</taxon>
        <taxon>Hydrozoa</taxon>
        <taxon>Hydroidolina</taxon>
        <taxon>Leptothecata</taxon>
        <taxon>Obeliida</taxon>
        <taxon>Clytiidae</taxon>
        <taxon>Clytia</taxon>
    </lineage>
</organism>
<accession>A0A7M5XIH4</accession>
<dbReference type="InterPro" id="IPR012337">
    <property type="entry name" value="RNaseH-like_sf"/>
</dbReference>
<dbReference type="PANTHER" id="PTHR46791">
    <property type="entry name" value="EXPRESSED PROTEIN"/>
    <property type="match status" value="1"/>
</dbReference>
<dbReference type="Pfam" id="PF24764">
    <property type="entry name" value="rva_4"/>
    <property type="match status" value="1"/>
</dbReference>
<name>A0A7M5XIH4_9CNID</name>
<proteinExistence type="predicted"/>
<dbReference type="OrthoDB" id="5958017at2759"/>